<evidence type="ECO:0000313" key="2">
    <source>
        <dbReference type="Proteomes" id="UP000828390"/>
    </source>
</evidence>
<proteinExistence type="predicted"/>
<dbReference type="Proteomes" id="UP000828390">
    <property type="component" value="Unassembled WGS sequence"/>
</dbReference>
<comment type="caution">
    <text evidence="1">The sequence shown here is derived from an EMBL/GenBank/DDBJ whole genome shotgun (WGS) entry which is preliminary data.</text>
</comment>
<dbReference type="EMBL" id="JAIWYP010000001">
    <property type="protein sequence ID" value="KAH3886013.1"/>
    <property type="molecule type" value="Genomic_DNA"/>
</dbReference>
<dbReference type="AlphaFoldDB" id="A0A9D4N198"/>
<accession>A0A9D4N198</accession>
<reference evidence="1" key="2">
    <citation type="submission" date="2020-11" db="EMBL/GenBank/DDBJ databases">
        <authorList>
            <person name="McCartney M.A."/>
            <person name="Auch B."/>
            <person name="Kono T."/>
            <person name="Mallez S."/>
            <person name="Becker A."/>
            <person name="Gohl D.M."/>
            <person name="Silverstein K.A.T."/>
            <person name="Koren S."/>
            <person name="Bechman K.B."/>
            <person name="Herman A."/>
            <person name="Abrahante J.E."/>
            <person name="Garbe J."/>
        </authorList>
    </citation>
    <scope>NUCLEOTIDE SEQUENCE</scope>
    <source>
        <strain evidence="1">Duluth1</strain>
        <tissue evidence="1">Whole animal</tissue>
    </source>
</reference>
<sequence length="133" mass="14606">MASLTSVTVMLPRLMSRPSSASGMLVRVGGSGRFRMDSKCCFHLFSFSSSQEDYCAGCSRPSASWCSGTLYSCHCARLLSPLSASLSMYLLLSLLADVFTTFSFSVYSFEIISLSLRDLVSNSFFLIRLRSSI</sequence>
<organism evidence="1 2">
    <name type="scientific">Dreissena polymorpha</name>
    <name type="common">Zebra mussel</name>
    <name type="synonym">Mytilus polymorpha</name>
    <dbReference type="NCBI Taxonomy" id="45954"/>
    <lineage>
        <taxon>Eukaryota</taxon>
        <taxon>Metazoa</taxon>
        <taxon>Spiralia</taxon>
        <taxon>Lophotrochozoa</taxon>
        <taxon>Mollusca</taxon>
        <taxon>Bivalvia</taxon>
        <taxon>Autobranchia</taxon>
        <taxon>Heteroconchia</taxon>
        <taxon>Euheterodonta</taxon>
        <taxon>Imparidentia</taxon>
        <taxon>Neoheterodontei</taxon>
        <taxon>Myida</taxon>
        <taxon>Dreissenoidea</taxon>
        <taxon>Dreissenidae</taxon>
        <taxon>Dreissena</taxon>
    </lineage>
</organism>
<protein>
    <submittedName>
        <fullName evidence="1">Uncharacterized protein</fullName>
    </submittedName>
</protein>
<reference evidence="1" key="1">
    <citation type="journal article" date="2019" name="bioRxiv">
        <title>The Genome of the Zebra Mussel, Dreissena polymorpha: A Resource for Invasive Species Research.</title>
        <authorList>
            <person name="McCartney M.A."/>
            <person name="Auch B."/>
            <person name="Kono T."/>
            <person name="Mallez S."/>
            <person name="Zhang Y."/>
            <person name="Obille A."/>
            <person name="Becker A."/>
            <person name="Abrahante J.E."/>
            <person name="Garbe J."/>
            <person name="Badalamenti J.P."/>
            <person name="Herman A."/>
            <person name="Mangelson H."/>
            <person name="Liachko I."/>
            <person name="Sullivan S."/>
            <person name="Sone E.D."/>
            <person name="Koren S."/>
            <person name="Silverstein K.A.T."/>
            <person name="Beckman K.B."/>
            <person name="Gohl D.M."/>
        </authorList>
    </citation>
    <scope>NUCLEOTIDE SEQUENCE</scope>
    <source>
        <strain evidence="1">Duluth1</strain>
        <tissue evidence="1">Whole animal</tissue>
    </source>
</reference>
<gene>
    <name evidence="1" type="ORF">DPMN_010014</name>
</gene>
<name>A0A9D4N198_DREPO</name>
<keyword evidence="2" id="KW-1185">Reference proteome</keyword>
<evidence type="ECO:0000313" key="1">
    <source>
        <dbReference type="EMBL" id="KAH3886013.1"/>
    </source>
</evidence>